<evidence type="ECO:0000256" key="3">
    <source>
        <dbReference type="ARBA" id="ARBA00023125"/>
    </source>
</evidence>
<dbReference type="RefSeq" id="WP_155163904.1">
    <property type="nucleotide sequence ID" value="NZ_WNBG01000003.1"/>
</dbReference>
<dbReference type="NCBIfam" id="TIGR02937">
    <property type="entry name" value="sigma70-ECF"/>
    <property type="match status" value="1"/>
</dbReference>
<dbReference type="PANTHER" id="PTHR30385">
    <property type="entry name" value="SIGMA FACTOR F FLAGELLAR"/>
    <property type="match status" value="1"/>
</dbReference>
<evidence type="ECO:0000256" key="4">
    <source>
        <dbReference type="ARBA" id="ARBA00023163"/>
    </source>
</evidence>
<organism evidence="6 9">
    <name type="scientific">Phascolarctobacterium faecium</name>
    <dbReference type="NCBI Taxonomy" id="33025"/>
    <lineage>
        <taxon>Bacteria</taxon>
        <taxon>Bacillati</taxon>
        <taxon>Bacillota</taxon>
        <taxon>Negativicutes</taxon>
        <taxon>Acidaminococcales</taxon>
        <taxon>Acidaminococcaceae</taxon>
        <taxon>Phascolarctobacterium</taxon>
    </lineage>
</organism>
<keyword evidence="1" id="KW-0805">Transcription regulation</keyword>
<sequence>MEHESNIQKLDFAVLVPQAQRGDSRAVNSLLLSFTPMVRAFKYNSYYVHYLEQDDTEILALMAVNDAIKSFKQHNFHFFATHVKYTIRRQLNIQVQKKKNLFDAELATLDEEGCTSLDALASECYKESISRDERSACLLELVARLPQMQRLVISEVFLRGKSQREVAATLGVTSQSVYCSKKAALDTLRRAFGLRQEGLR</sequence>
<dbReference type="InterPro" id="IPR007630">
    <property type="entry name" value="RNA_pol_sigma70_r4"/>
</dbReference>
<evidence type="ECO:0000313" key="9">
    <source>
        <dbReference type="Proteomes" id="UP000484547"/>
    </source>
</evidence>
<comment type="caution">
    <text evidence="6">The sequence shown here is derived from an EMBL/GenBank/DDBJ whole genome shotgun (WGS) entry which is preliminary data.</text>
</comment>
<name>A0A7X3BVQ9_9FIRM</name>
<accession>A0A7X3BVQ9</accession>
<dbReference type="Pfam" id="PF04545">
    <property type="entry name" value="Sigma70_r4"/>
    <property type="match status" value="1"/>
</dbReference>
<evidence type="ECO:0000256" key="1">
    <source>
        <dbReference type="ARBA" id="ARBA00023015"/>
    </source>
</evidence>
<evidence type="ECO:0000313" key="6">
    <source>
        <dbReference type="EMBL" id="MTT75841.1"/>
    </source>
</evidence>
<keyword evidence="4" id="KW-0804">Transcription</keyword>
<dbReference type="SUPFAM" id="SSF88659">
    <property type="entry name" value="Sigma3 and sigma4 domains of RNA polymerase sigma factors"/>
    <property type="match status" value="1"/>
</dbReference>
<evidence type="ECO:0000259" key="5">
    <source>
        <dbReference type="Pfam" id="PF04545"/>
    </source>
</evidence>
<dbReference type="InterPro" id="IPR013324">
    <property type="entry name" value="RNA_pol_sigma_r3/r4-like"/>
</dbReference>
<proteinExistence type="predicted"/>
<keyword evidence="8" id="KW-1185">Reference proteome</keyword>
<keyword evidence="2" id="KW-0731">Sigma factor</keyword>
<evidence type="ECO:0000313" key="8">
    <source>
        <dbReference type="Proteomes" id="UP000443070"/>
    </source>
</evidence>
<protein>
    <submittedName>
        <fullName evidence="6">Sigma-70 family RNA polymerase sigma factor</fullName>
    </submittedName>
</protein>
<dbReference type="AlphaFoldDB" id="A0A7X3BVQ9"/>
<dbReference type="GO" id="GO:0006352">
    <property type="term" value="P:DNA-templated transcription initiation"/>
    <property type="evidence" value="ECO:0007669"/>
    <property type="project" value="InterPro"/>
</dbReference>
<reference evidence="8 9" key="1">
    <citation type="journal article" date="2019" name="Nat. Med.">
        <title>A library of human gut bacterial isolates paired with longitudinal multiomics data enables mechanistic microbiome research.</title>
        <authorList>
            <person name="Poyet M."/>
            <person name="Groussin M."/>
            <person name="Gibbons S.M."/>
            <person name="Avila-Pacheco J."/>
            <person name="Jiang X."/>
            <person name="Kearney S.M."/>
            <person name="Perrotta A.R."/>
            <person name="Berdy B."/>
            <person name="Zhao S."/>
            <person name="Lieberman T.D."/>
            <person name="Swanson P.K."/>
            <person name="Smith M."/>
            <person name="Roesemann S."/>
            <person name="Alexander J.E."/>
            <person name="Rich S.A."/>
            <person name="Livny J."/>
            <person name="Vlamakis H."/>
            <person name="Clish C."/>
            <person name="Bullock K."/>
            <person name="Deik A."/>
            <person name="Scott J."/>
            <person name="Pierce K.A."/>
            <person name="Xavier R.J."/>
            <person name="Alm E.J."/>
        </authorList>
    </citation>
    <scope>NUCLEOTIDE SEQUENCE [LARGE SCALE GENOMIC DNA]</scope>
    <source>
        <strain evidence="6 9">BIOML-A13</strain>
        <strain evidence="7 8">BIOML-A3</strain>
    </source>
</reference>
<gene>
    <name evidence="6" type="ORF">GMD11_06125</name>
    <name evidence="7" type="ORF">GMD18_05770</name>
</gene>
<dbReference type="EMBL" id="WNBM01000003">
    <property type="protein sequence ID" value="MTT75841.1"/>
    <property type="molecule type" value="Genomic_DNA"/>
</dbReference>
<dbReference type="EMBL" id="WNBW01000003">
    <property type="protein sequence ID" value="MTU03903.1"/>
    <property type="molecule type" value="Genomic_DNA"/>
</dbReference>
<dbReference type="Proteomes" id="UP000443070">
    <property type="component" value="Unassembled WGS sequence"/>
</dbReference>
<dbReference type="Proteomes" id="UP000484547">
    <property type="component" value="Unassembled WGS sequence"/>
</dbReference>
<dbReference type="Gene3D" id="1.20.140.160">
    <property type="match status" value="1"/>
</dbReference>
<evidence type="ECO:0000313" key="7">
    <source>
        <dbReference type="EMBL" id="MTU03903.1"/>
    </source>
</evidence>
<keyword evidence="3" id="KW-0238">DNA-binding</keyword>
<dbReference type="InterPro" id="IPR014284">
    <property type="entry name" value="RNA_pol_sigma-70_dom"/>
</dbReference>
<feature type="domain" description="RNA polymerase sigma-70 region 4" evidence="5">
    <location>
        <begin position="143"/>
        <end position="189"/>
    </location>
</feature>
<dbReference type="GO" id="GO:0003677">
    <property type="term" value="F:DNA binding"/>
    <property type="evidence" value="ECO:0007669"/>
    <property type="project" value="UniProtKB-KW"/>
</dbReference>
<dbReference type="InterPro" id="IPR013325">
    <property type="entry name" value="RNA_pol_sigma_r2"/>
</dbReference>
<dbReference type="GO" id="GO:0016987">
    <property type="term" value="F:sigma factor activity"/>
    <property type="evidence" value="ECO:0007669"/>
    <property type="project" value="UniProtKB-KW"/>
</dbReference>
<dbReference type="SUPFAM" id="SSF88946">
    <property type="entry name" value="Sigma2 domain of RNA polymerase sigma factors"/>
    <property type="match status" value="1"/>
</dbReference>
<evidence type="ECO:0000256" key="2">
    <source>
        <dbReference type="ARBA" id="ARBA00023082"/>
    </source>
</evidence>